<proteinExistence type="predicted"/>
<sequence>MSGSAPHNIIRGTSAPLGTELSHNERNQTMSFEQAKIWQALEVRLAITENPRHRQMLQTVIEHSKAEAARDLGQMMAALVDNPQMHNWFNGRDHGPKGLEAVTKYYRNFCTNGAAVFESPKDRVVVDDHNRLFANEGVVGV</sequence>
<evidence type="ECO:0000313" key="1">
    <source>
        <dbReference type="EMBL" id="CAB4758228.1"/>
    </source>
</evidence>
<dbReference type="EMBL" id="CAEZYR010000094">
    <property type="protein sequence ID" value="CAB4758228.1"/>
    <property type="molecule type" value="Genomic_DNA"/>
</dbReference>
<dbReference type="EMBL" id="CAFABA010000179">
    <property type="protein sequence ID" value="CAB4836456.1"/>
    <property type="molecule type" value="Genomic_DNA"/>
</dbReference>
<protein>
    <submittedName>
        <fullName evidence="2">Unannotated protein</fullName>
    </submittedName>
</protein>
<dbReference type="SUPFAM" id="SSF54427">
    <property type="entry name" value="NTF2-like"/>
    <property type="match status" value="1"/>
</dbReference>
<evidence type="ECO:0000313" key="2">
    <source>
        <dbReference type="EMBL" id="CAB4836456.1"/>
    </source>
</evidence>
<accession>A0A6J7ATU3</accession>
<dbReference type="AlphaFoldDB" id="A0A6J7ATU3"/>
<gene>
    <name evidence="1" type="ORF">UFOPK2754_02233</name>
    <name evidence="2" type="ORF">UFOPK3139_02900</name>
</gene>
<organism evidence="2">
    <name type="scientific">freshwater metagenome</name>
    <dbReference type="NCBI Taxonomy" id="449393"/>
    <lineage>
        <taxon>unclassified sequences</taxon>
        <taxon>metagenomes</taxon>
        <taxon>ecological metagenomes</taxon>
    </lineage>
</organism>
<reference evidence="2" key="1">
    <citation type="submission" date="2020-05" db="EMBL/GenBank/DDBJ databases">
        <authorList>
            <person name="Chiriac C."/>
            <person name="Salcher M."/>
            <person name="Ghai R."/>
            <person name="Kavagutti S V."/>
        </authorList>
    </citation>
    <scope>NUCLEOTIDE SEQUENCE</scope>
</reference>
<dbReference type="InterPro" id="IPR032710">
    <property type="entry name" value="NTF2-like_dom_sf"/>
</dbReference>
<name>A0A6J7ATU3_9ZZZZ</name>